<proteinExistence type="predicted"/>
<feature type="compositionally biased region" description="Basic and acidic residues" evidence="1">
    <location>
        <begin position="193"/>
        <end position="210"/>
    </location>
</feature>
<gene>
    <name evidence="3" type="ORF">CSUI_011026</name>
</gene>
<evidence type="ECO:0000259" key="2">
    <source>
        <dbReference type="PROSITE" id="PS50172"/>
    </source>
</evidence>
<evidence type="ECO:0000313" key="3">
    <source>
        <dbReference type="EMBL" id="PHJ15162.1"/>
    </source>
</evidence>
<feature type="compositionally biased region" description="Acidic residues" evidence="1">
    <location>
        <begin position="277"/>
        <end position="286"/>
    </location>
</feature>
<feature type="compositionally biased region" description="Basic and acidic residues" evidence="1">
    <location>
        <begin position="577"/>
        <end position="586"/>
    </location>
</feature>
<feature type="compositionally biased region" description="Basic and acidic residues" evidence="1">
    <location>
        <begin position="29"/>
        <end position="57"/>
    </location>
</feature>
<feature type="compositionally biased region" description="Basic and acidic residues" evidence="1">
    <location>
        <begin position="1"/>
        <end position="21"/>
    </location>
</feature>
<feature type="compositionally biased region" description="Basic and acidic residues" evidence="1">
    <location>
        <begin position="147"/>
        <end position="173"/>
    </location>
</feature>
<organism evidence="3 4">
    <name type="scientific">Cystoisospora suis</name>
    <dbReference type="NCBI Taxonomy" id="483139"/>
    <lineage>
        <taxon>Eukaryota</taxon>
        <taxon>Sar</taxon>
        <taxon>Alveolata</taxon>
        <taxon>Apicomplexa</taxon>
        <taxon>Conoidasida</taxon>
        <taxon>Coccidia</taxon>
        <taxon>Eucoccidiorida</taxon>
        <taxon>Eimeriorina</taxon>
        <taxon>Sarcocystidae</taxon>
        <taxon>Cystoisospora</taxon>
    </lineage>
</organism>
<dbReference type="OrthoDB" id="354886at2759"/>
<name>A0A2C6KF22_9APIC</name>
<dbReference type="RefSeq" id="XP_067916896.1">
    <property type="nucleotide sequence ID" value="XM_068071127.1"/>
</dbReference>
<comment type="caution">
    <text evidence="3">The sequence shown here is derived from an EMBL/GenBank/DDBJ whole genome shotgun (WGS) entry which is preliminary data.</text>
</comment>
<feature type="domain" description="BRCT" evidence="2">
    <location>
        <begin position="664"/>
        <end position="689"/>
    </location>
</feature>
<feature type="compositionally biased region" description="Basic and acidic residues" evidence="1">
    <location>
        <begin position="227"/>
        <end position="240"/>
    </location>
</feature>
<accession>A0A2C6KF22</accession>
<feature type="compositionally biased region" description="Polar residues" evidence="1">
    <location>
        <begin position="490"/>
        <end position="503"/>
    </location>
</feature>
<feature type="compositionally biased region" description="Low complexity" evidence="1">
    <location>
        <begin position="125"/>
        <end position="143"/>
    </location>
</feature>
<dbReference type="GeneID" id="94434338"/>
<dbReference type="AlphaFoldDB" id="A0A2C6KF22"/>
<keyword evidence="4" id="KW-1185">Reference proteome</keyword>
<dbReference type="VEuPathDB" id="ToxoDB:CSUI_011026"/>
<protein>
    <recommendedName>
        <fullName evidence="2">BRCT domain-containing protein</fullName>
    </recommendedName>
</protein>
<evidence type="ECO:0000313" key="4">
    <source>
        <dbReference type="Proteomes" id="UP000221165"/>
    </source>
</evidence>
<feature type="compositionally biased region" description="Basic and acidic residues" evidence="1">
    <location>
        <begin position="334"/>
        <end position="354"/>
    </location>
</feature>
<feature type="compositionally biased region" description="Basic and acidic residues" evidence="1">
    <location>
        <begin position="304"/>
        <end position="327"/>
    </location>
</feature>
<sequence length="702" mass="77997">MKEGDNGKLTGEKDGVSDCRCVEVLSAESEVKEDKEEREKFKSITRERNEHPLDERSPNANQTPPTKEKKEDSSSSSSAAPPPGRRILKRSPRLNGTACQERQAEEKEEEDSLDRLRDTKKGGSRENNSSRSRTRGASTACTSQGEARVRGGERRDTPTGKGGDCCEEKEEMRTSLNHKRGRCQEERESEETETGKETERSKGDEEVENQKKKKRKHRAPPEEEEHGETNREKKEKEKESSVLSTSNTFHVEDDNLLSQDSRLRGGCSYISPMKNEDGEEEEEEKEGEVKLLEGDSSSSSSSLDSREDKESEVEMKGAEGENTNEKLKKQRYNANDHRKTTCREEAERDTKDDVSTLGTPTRLSSRTSTPYTGQINIVTDGMKMNLSNDREGSRGGATDFSFSGYGEKTKMISMHAIGLTATPPRRRTVSPHSSSLGINRRDSSRAPIQQDLPFGLTSSSSSSPLLRHPSSSSSSSLGTARHLSPPKHTQIMTSPLFSRSKATSPHGLSVRTPGKRASSSSPLSRRRSRVGKGETNEPLTQQDLDMTRDVSMCGRHSEDKENLGTSSYNEGQGCEGSLHKCRERRERISKKSSSPTASSSCCGSPTSPPCCSPPLRKKISRYQGDLLEREEQNEEERVWCCHTASVISFSIKGKLIVVPGYPGIPIVRHEWLVKILSQKTFCSLRPYLFFSSSQGGEERKGS</sequence>
<feature type="compositionally biased region" description="Low complexity" evidence="1">
    <location>
        <begin position="591"/>
        <end position="605"/>
    </location>
</feature>
<dbReference type="InterPro" id="IPR001357">
    <property type="entry name" value="BRCT_dom"/>
</dbReference>
<reference evidence="3 4" key="1">
    <citation type="journal article" date="2017" name="Int. J. Parasitol.">
        <title>The genome of the protozoan parasite Cystoisospora suis and a reverse vaccinology approach to identify vaccine candidates.</title>
        <authorList>
            <person name="Palmieri N."/>
            <person name="Shrestha A."/>
            <person name="Ruttkowski B."/>
            <person name="Beck T."/>
            <person name="Vogl C."/>
            <person name="Tomley F."/>
            <person name="Blake D.P."/>
            <person name="Joachim A."/>
        </authorList>
    </citation>
    <scope>NUCLEOTIDE SEQUENCE [LARGE SCALE GENOMIC DNA]</scope>
    <source>
        <strain evidence="3 4">Wien I</strain>
    </source>
</reference>
<feature type="compositionally biased region" description="Low complexity" evidence="1">
    <location>
        <begin position="455"/>
        <end position="483"/>
    </location>
</feature>
<dbReference type="EMBL" id="MIGC01009355">
    <property type="protein sequence ID" value="PHJ15162.1"/>
    <property type="molecule type" value="Genomic_DNA"/>
</dbReference>
<feature type="compositionally biased region" description="Basic and acidic residues" evidence="1">
    <location>
        <begin position="113"/>
        <end position="124"/>
    </location>
</feature>
<feature type="region of interest" description="Disordered" evidence="1">
    <location>
        <begin position="419"/>
        <end position="610"/>
    </location>
</feature>
<feature type="compositionally biased region" description="Low complexity" evidence="1">
    <location>
        <begin position="355"/>
        <end position="372"/>
    </location>
</feature>
<feature type="region of interest" description="Disordered" evidence="1">
    <location>
        <begin position="1"/>
        <end position="373"/>
    </location>
</feature>
<dbReference type="Proteomes" id="UP000221165">
    <property type="component" value="Unassembled WGS sequence"/>
</dbReference>
<evidence type="ECO:0000256" key="1">
    <source>
        <dbReference type="SAM" id="MobiDB-lite"/>
    </source>
</evidence>
<dbReference type="PROSITE" id="PS50172">
    <property type="entry name" value="BRCT"/>
    <property type="match status" value="1"/>
</dbReference>
<feature type="compositionally biased region" description="Low complexity" evidence="1">
    <location>
        <begin position="294"/>
        <end position="303"/>
    </location>
</feature>